<evidence type="ECO:0000256" key="2">
    <source>
        <dbReference type="ARBA" id="ARBA00023125"/>
    </source>
</evidence>
<evidence type="ECO:0000256" key="1">
    <source>
        <dbReference type="ARBA" id="ARBA00023015"/>
    </source>
</evidence>
<dbReference type="PRINTS" id="PR00598">
    <property type="entry name" value="HTHMARR"/>
</dbReference>
<dbReference type="InterPro" id="IPR036388">
    <property type="entry name" value="WH-like_DNA-bd_sf"/>
</dbReference>
<proteinExistence type="predicted"/>
<dbReference type="PANTHER" id="PTHR33164">
    <property type="entry name" value="TRANSCRIPTIONAL REGULATOR, MARR FAMILY"/>
    <property type="match status" value="1"/>
</dbReference>
<dbReference type="EMBL" id="JAGMVS010000039">
    <property type="protein sequence ID" value="MCM2436827.1"/>
    <property type="molecule type" value="Genomic_DNA"/>
</dbReference>
<dbReference type="Proteomes" id="UP001057481">
    <property type="component" value="Unassembled WGS sequence"/>
</dbReference>
<dbReference type="Gene3D" id="1.10.10.10">
    <property type="entry name" value="Winged helix-like DNA-binding domain superfamily/Winged helix DNA-binding domain"/>
    <property type="match status" value="1"/>
</dbReference>
<name>A0ABT0VG69_9LACO</name>
<accession>A0ABT0VG69</accession>
<keyword evidence="3" id="KW-0804">Transcription</keyword>
<protein>
    <submittedName>
        <fullName evidence="5">Winged helix-turn-helix transcriptional regulator</fullName>
    </submittedName>
</protein>
<reference evidence="5" key="1">
    <citation type="submission" date="2021-04" db="EMBL/GenBank/DDBJ databases">
        <title>Taxonomic assessment of Weissella genus.</title>
        <authorList>
            <person name="Fanelli F."/>
            <person name="Chieffi D."/>
            <person name="Dell'Aquila A."/>
            <person name="Gyu-Sung C."/>
            <person name="Franz C.M.A.P."/>
            <person name="Fusco V."/>
        </authorList>
    </citation>
    <scope>NUCLEOTIDE SEQUENCE</scope>
    <source>
        <strain evidence="5">LMG 25373</strain>
    </source>
</reference>
<keyword evidence="6" id="KW-1185">Reference proteome</keyword>
<dbReference type="PANTHER" id="PTHR33164:SF64">
    <property type="entry name" value="TRANSCRIPTIONAL REGULATOR SLYA"/>
    <property type="match status" value="1"/>
</dbReference>
<evidence type="ECO:0000313" key="5">
    <source>
        <dbReference type="EMBL" id="MCM2436827.1"/>
    </source>
</evidence>
<dbReference type="Pfam" id="PF12802">
    <property type="entry name" value="MarR_2"/>
    <property type="match status" value="1"/>
</dbReference>
<evidence type="ECO:0000256" key="3">
    <source>
        <dbReference type="ARBA" id="ARBA00023163"/>
    </source>
</evidence>
<feature type="domain" description="HTH marR-type" evidence="4">
    <location>
        <begin position="1"/>
        <end position="132"/>
    </location>
</feature>
<dbReference type="InterPro" id="IPR039422">
    <property type="entry name" value="MarR/SlyA-like"/>
</dbReference>
<dbReference type="RefSeq" id="WP_205143215.1">
    <property type="nucleotide sequence ID" value="NZ_JAFBDN010000004.1"/>
</dbReference>
<dbReference type="InterPro" id="IPR036390">
    <property type="entry name" value="WH_DNA-bd_sf"/>
</dbReference>
<dbReference type="SMART" id="SM00347">
    <property type="entry name" value="HTH_MARR"/>
    <property type="match status" value="1"/>
</dbReference>
<keyword evidence="2" id="KW-0238">DNA-binding</keyword>
<comment type="caution">
    <text evidence="5">The sequence shown here is derived from an EMBL/GenBank/DDBJ whole genome shotgun (WGS) entry which is preliminary data.</text>
</comment>
<sequence>MKSSLEALRESEKIQKGALMRITKHFGLTIAEWQLLTTMIAGFDTQDKLSAEMGLDTSTLSRQLKSIFSKEYVDRIATGRDKRQLIYTVLPKGLQAVNDINQQYAHFERLVFDKWSKEEVNMLRILLNRLEKSMTRVVE</sequence>
<dbReference type="SUPFAM" id="SSF46785">
    <property type="entry name" value="Winged helix' DNA-binding domain"/>
    <property type="match status" value="1"/>
</dbReference>
<dbReference type="InterPro" id="IPR000835">
    <property type="entry name" value="HTH_MarR-typ"/>
</dbReference>
<keyword evidence="1" id="KW-0805">Transcription regulation</keyword>
<gene>
    <name evidence="5" type="ORF">KAK10_02625</name>
</gene>
<dbReference type="PROSITE" id="PS50995">
    <property type="entry name" value="HTH_MARR_2"/>
    <property type="match status" value="1"/>
</dbReference>
<evidence type="ECO:0000313" key="6">
    <source>
        <dbReference type="Proteomes" id="UP001057481"/>
    </source>
</evidence>
<evidence type="ECO:0000259" key="4">
    <source>
        <dbReference type="PROSITE" id="PS50995"/>
    </source>
</evidence>
<organism evidence="5 6">
    <name type="scientific">Periweissella beninensis</name>
    <dbReference type="NCBI Taxonomy" id="504936"/>
    <lineage>
        <taxon>Bacteria</taxon>
        <taxon>Bacillati</taxon>
        <taxon>Bacillota</taxon>
        <taxon>Bacilli</taxon>
        <taxon>Lactobacillales</taxon>
        <taxon>Lactobacillaceae</taxon>
        <taxon>Periweissella</taxon>
    </lineage>
</organism>